<proteinExistence type="predicted"/>
<evidence type="ECO:0000313" key="2">
    <source>
        <dbReference type="Proteomes" id="UP000005239"/>
    </source>
</evidence>
<sequence length="128" mass="13491">MKGAPFDANPGGGATLSLRPPVPPYLDMSECSVRGGAVLCEESAPCGRIVDRSICPSPGNGYCCIIAAYGSSALIPPPTGEYMFMYGAYEAYGAIWGGNIEEWPVAVVAEWRHSSGMKALGQKAQHSY</sequence>
<dbReference type="EnsemblMetazoa" id="PPA46372.1">
    <property type="protein sequence ID" value="PPA46372.1"/>
    <property type="gene ID" value="WBGene00284741"/>
</dbReference>
<reference evidence="1" key="2">
    <citation type="submission" date="2022-06" db="UniProtKB">
        <authorList>
            <consortium name="EnsemblMetazoa"/>
        </authorList>
    </citation>
    <scope>IDENTIFICATION</scope>
    <source>
        <strain evidence="1">PS312</strain>
    </source>
</reference>
<accession>A0A2A6BID4</accession>
<dbReference type="AlphaFoldDB" id="A0A2A6BID4"/>
<gene>
    <name evidence="1" type="primary">WBGene00284741</name>
</gene>
<protein>
    <submittedName>
        <fullName evidence="1">Uncharacterized protein</fullName>
    </submittedName>
</protein>
<evidence type="ECO:0000313" key="1">
    <source>
        <dbReference type="EnsemblMetazoa" id="PPA46372.1"/>
    </source>
</evidence>
<reference evidence="2" key="1">
    <citation type="journal article" date="2008" name="Nat. Genet.">
        <title>The Pristionchus pacificus genome provides a unique perspective on nematode lifestyle and parasitism.</title>
        <authorList>
            <person name="Dieterich C."/>
            <person name="Clifton S.W."/>
            <person name="Schuster L.N."/>
            <person name="Chinwalla A."/>
            <person name="Delehaunty K."/>
            <person name="Dinkelacker I."/>
            <person name="Fulton L."/>
            <person name="Fulton R."/>
            <person name="Godfrey J."/>
            <person name="Minx P."/>
            <person name="Mitreva M."/>
            <person name="Roeseler W."/>
            <person name="Tian H."/>
            <person name="Witte H."/>
            <person name="Yang S.P."/>
            <person name="Wilson R.K."/>
            <person name="Sommer R.J."/>
        </authorList>
    </citation>
    <scope>NUCLEOTIDE SEQUENCE [LARGE SCALE GENOMIC DNA]</scope>
    <source>
        <strain evidence="2">PS312</strain>
    </source>
</reference>
<keyword evidence="2" id="KW-1185">Reference proteome</keyword>
<organism evidence="1 2">
    <name type="scientific">Pristionchus pacificus</name>
    <name type="common">Parasitic nematode worm</name>
    <dbReference type="NCBI Taxonomy" id="54126"/>
    <lineage>
        <taxon>Eukaryota</taxon>
        <taxon>Metazoa</taxon>
        <taxon>Ecdysozoa</taxon>
        <taxon>Nematoda</taxon>
        <taxon>Chromadorea</taxon>
        <taxon>Rhabditida</taxon>
        <taxon>Rhabditina</taxon>
        <taxon>Diplogasteromorpha</taxon>
        <taxon>Diplogasteroidea</taxon>
        <taxon>Neodiplogasteridae</taxon>
        <taxon>Pristionchus</taxon>
    </lineage>
</organism>
<name>A0A2A6BID4_PRIPA</name>
<dbReference type="Proteomes" id="UP000005239">
    <property type="component" value="Unassembled WGS sequence"/>
</dbReference>
<accession>A0A8R1Z552</accession>